<dbReference type="Proteomes" id="UP001595839">
    <property type="component" value="Unassembled WGS sequence"/>
</dbReference>
<dbReference type="InterPro" id="IPR042261">
    <property type="entry name" value="Lsr2-like_dimerization"/>
</dbReference>
<keyword evidence="6" id="KW-1185">Reference proteome</keyword>
<evidence type="ECO:0000256" key="1">
    <source>
        <dbReference type="ARBA" id="ARBA00023125"/>
    </source>
</evidence>
<dbReference type="RefSeq" id="WP_381167753.1">
    <property type="nucleotide sequence ID" value="NZ_JBHSFK010000002.1"/>
</dbReference>
<dbReference type="InterPro" id="IPR024412">
    <property type="entry name" value="Lsr2_dim_dom"/>
</dbReference>
<name>A0ABV9AHD6_9ACTN</name>
<evidence type="ECO:0000259" key="3">
    <source>
        <dbReference type="Pfam" id="PF11774"/>
    </source>
</evidence>
<feature type="region of interest" description="Disordered" evidence="2">
    <location>
        <begin position="150"/>
        <end position="187"/>
    </location>
</feature>
<dbReference type="Pfam" id="PF23359">
    <property type="entry name" value="Lsr2_DNA-bd"/>
    <property type="match status" value="1"/>
</dbReference>
<feature type="domain" description="Lsr2 DNA-binding" evidence="4">
    <location>
        <begin position="87"/>
        <end position="118"/>
    </location>
</feature>
<gene>
    <name evidence="5" type="ORF">ACFPIH_02760</name>
</gene>
<dbReference type="InterPro" id="IPR055370">
    <property type="entry name" value="Lsr2_DNA-bd"/>
</dbReference>
<organism evidence="5 6">
    <name type="scientific">Streptomyces vulcanius</name>
    <dbReference type="NCBI Taxonomy" id="1441876"/>
    <lineage>
        <taxon>Bacteria</taxon>
        <taxon>Bacillati</taxon>
        <taxon>Actinomycetota</taxon>
        <taxon>Actinomycetes</taxon>
        <taxon>Kitasatosporales</taxon>
        <taxon>Streptomycetaceae</taxon>
        <taxon>Streptomyces</taxon>
    </lineage>
</organism>
<feature type="domain" description="Lsr2 dimerization" evidence="3">
    <location>
        <begin position="2"/>
        <end position="59"/>
    </location>
</feature>
<dbReference type="InterPro" id="IPR036625">
    <property type="entry name" value="E3-bd_dom_sf"/>
</dbReference>
<keyword evidence="1" id="KW-0238">DNA-binding</keyword>
<evidence type="ECO:0000313" key="5">
    <source>
        <dbReference type="EMBL" id="MFC4498451.1"/>
    </source>
</evidence>
<dbReference type="Pfam" id="PF11774">
    <property type="entry name" value="Lsr2"/>
    <property type="match status" value="1"/>
</dbReference>
<protein>
    <submittedName>
        <fullName evidence="5">Lsr2 family protein</fullName>
    </submittedName>
</protein>
<proteinExistence type="predicted"/>
<accession>A0ABV9AHD6</accession>
<dbReference type="EMBL" id="JBHSFK010000002">
    <property type="protein sequence ID" value="MFC4498451.1"/>
    <property type="molecule type" value="Genomic_DNA"/>
</dbReference>
<dbReference type="Gene3D" id="3.30.60.230">
    <property type="entry name" value="Lsr2, dimerization domain"/>
    <property type="match status" value="1"/>
</dbReference>
<comment type="caution">
    <text evidence="5">The sequence shown here is derived from an EMBL/GenBank/DDBJ whole genome shotgun (WGS) entry which is preliminary data.</text>
</comment>
<feature type="region of interest" description="Disordered" evidence="2">
    <location>
        <begin position="60"/>
        <end position="85"/>
    </location>
</feature>
<evidence type="ECO:0000313" key="6">
    <source>
        <dbReference type="Proteomes" id="UP001595839"/>
    </source>
</evidence>
<reference evidence="6" key="1">
    <citation type="journal article" date="2019" name="Int. J. Syst. Evol. Microbiol.">
        <title>The Global Catalogue of Microorganisms (GCM) 10K type strain sequencing project: providing services to taxonomists for standard genome sequencing and annotation.</title>
        <authorList>
            <consortium name="The Broad Institute Genomics Platform"/>
            <consortium name="The Broad Institute Genome Sequencing Center for Infectious Disease"/>
            <person name="Wu L."/>
            <person name="Ma J."/>
        </authorList>
    </citation>
    <scope>NUCLEOTIDE SEQUENCE [LARGE SCALE GENOMIC DNA]</scope>
    <source>
        <strain evidence="6">CGMCC 4.7177</strain>
    </source>
</reference>
<evidence type="ECO:0000256" key="2">
    <source>
        <dbReference type="SAM" id="MobiDB-lite"/>
    </source>
</evidence>
<dbReference type="Gene3D" id="4.10.320.10">
    <property type="entry name" value="E3-binding domain"/>
    <property type="match status" value="1"/>
</dbReference>
<evidence type="ECO:0000259" key="4">
    <source>
        <dbReference type="Pfam" id="PF23359"/>
    </source>
</evidence>
<sequence length="301" mass="32941">MQKTIITLVDDLDPSGETEADETVTFGLDGVTYEIDLTSENAHVLRSRLKEFKQAGRVVKTSGKRASQSTATPAGDGATYSRHQGGVDPAAVRAWAKQQGLKMPERGRVPKEVKEAYTSYKFGNPAKLNELKNDPRYAAIVASTAFLDTAPTEPRPRRRLSLPGPAAVEESDAVSPPTEDSDEASAREHYTDLKEAGLLSDRASAKGYWERRTAGGLDRTDKVEKMTLVERIQILNPRNVTLLAKLAGLIAADGPGKISYLKSSVERLENLEVIVQDPESEFGWAITDFGRYAHELHSMGE</sequence>